<dbReference type="AlphaFoldDB" id="A2EUY3"/>
<accession>A2EUY3</accession>
<sequence>MLSKKFSTLDYFYNRSHGMLQLVLKFDDTSKIEETIDKLSKNVLAFHLKTDEYHFYKQKSNITPVKIIESDNLPDLATYMYENHSPDFSKTLATLGYNSNTLVLNIAHLVADGGYLHQIVDLILSDSDKLNTKLEFPDNIEENFINQINSKYIDQCKYIFTDPEIIRINADKPKNPSNKYAKHCYINTPVENLKCFSKKSKRVSGLTEVLWTSYILSASAMNKKINNTGIATCIDMRNYFNQINKTNSLSVCNHYSNITPCSNISPSMTVGELGKQMRKDFNDKIKKGHHYSFLKSLVPPEAKAIPGIGLELSNIGRFQIKSPLKDLFLKSSVFDQFCDPLISHSSFSVDTGVKNTLHGMFRFKPSAIKEETVRELASKVKFSLQNISNDMTVAESISLIQKSN</sequence>
<proteinExistence type="predicted"/>
<dbReference type="SMR" id="A2EUY3"/>
<dbReference type="Proteomes" id="UP000001542">
    <property type="component" value="Unassembled WGS sequence"/>
</dbReference>
<dbReference type="OrthoDB" id="10262768at2759"/>
<gene>
    <name evidence="1" type="ORF">TVAG_368770</name>
</gene>
<evidence type="ECO:0000313" key="2">
    <source>
        <dbReference type="Proteomes" id="UP000001542"/>
    </source>
</evidence>
<organism evidence="1 2">
    <name type="scientific">Trichomonas vaginalis (strain ATCC PRA-98 / G3)</name>
    <dbReference type="NCBI Taxonomy" id="412133"/>
    <lineage>
        <taxon>Eukaryota</taxon>
        <taxon>Metamonada</taxon>
        <taxon>Parabasalia</taxon>
        <taxon>Trichomonadida</taxon>
        <taxon>Trichomonadidae</taxon>
        <taxon>Trichomonas</taxon>
    </lineage>
</organism>
<evidence type="ECO:0000313" key="1">
    <source>
        <dbReference type="EMBL" id="EAY03506.1"/>
    </source>
</evidence>
<name>A2EUY3_TRIV3</name>
<dbReference type="VEuPathDB" id="TrichDB:TVAGG3_0441120"/>
<dbReference type="KEGG" id="tva:4761351"/>
<dbReference type="VEuPathDB" id="TrichDB:TVAG_368770"/>
<dbReference type="RefSeq" id="XP_001315729.1">
    <property type="nucleotide sequence ID" value="XM_001315694.1"/>
</dbReference>
<reference evidence="1" key="1">
    <citation type="submission" date="2006-10" db="EMBL/GenBank/DDBJ databases">
        <authorList>
            <person name="Amadeo P."/>
            <person name="Zhao Q."/>
            <person name="Wortman J."/>
            <person name="Fraser-Liggett C."/>
            <person name="Carlton J."/>
        </authorList>
    </citation>
    <scope>NUCLEOTIDE SEQUENCE</scope>
    <source>
        <strain evidence="1">G3</strain>
    </source>
</reference>
<dbReference type="InParanoid" id="A2EUY3"/>
<evidence type="ECO:0008006" key="3">
    <source>
        <dbReference type="Google" id="ProtNLM"/>
    </source>
</evidence>
<keyword evidence="2" id="KW-1185">Reference proteome</keyword>
<dbReference type="EMBL" id="DS113502">
    <property type="protein sequence ID" value="EAY03506.1"/>
    <property type="molecule type" value="Genomic_DNA"/>
</dbReference>
<protein>
    <recommendedName>
        <fullName evidence="3">Condensation domain-containing protein</fullName>
    </recommendedName>
</protein>
<reference evidence="1" key="2">
    <citation type="journal article" date="2007" name="Science">
        <title>Draft genome sequence of the sexually transmitted pathogen Trichomonas vaginalis.</title>
        <authorList>
            <person name="Carlton J.M."/>
            <person name="Hirt R.P."/>
            <person name="Silva J.C."/>
            <person name="Delcher A.L."/>
            <person name="Schatz M."/>
            <person name="Zhao Q."/>
            <person name="Wortman J.R."/>
            <person name="Bidwell S.L."/>
            <person name="Alsmark U.C.M."/>
            <person name="Besteiro S."/>
            <person name="Sicheritz-Ponten T."/>
            <person name="Noel C.J."/>
            <person name="Dacks J.B."/>
            <person name="Foster P.G."/>
            <person name="Simillion C."/>
            <person name="Van de Peer Y."/>
            <person name="Miranda-Saavedra D."/>
            <person name="Barton G.J."/>
            <person name="Westrop G.D."/>
            <person name="Mueller S."/>
            <person name="Dessi D."/>
            <person name="Fiori P.L."/>
            <person name="Ren Q."/>
            <person name="Paulsen I."/>
            <person name="Zhang H."/>
            <person name="Bastida-Corcuera F.D."/>
            <person name="Simoes-Barbosa A."/>
            <person name="Brown M.T."/>
            <person name="Hayes R.D."/>
            <person name="Mukherjee M."/>
            <person name="Okumura C.Y."/>
            <person name="Schneider R."/>
            <person name="Smith A.J."/>
            <person name="Vanacova S."/>
            <person name="Villalvazo M."/>
            <person name="Haas B.J."/>
            <person name="Pertea M."/>
            <person name="Feldblyum T.V."/>
            <person name="Utterback T.R."/>
            <person name="Shu C.L."/>
            <person name="Osoegawa K."/>
            <person name="de Jong P.J."/>
            <person name="Hrdy I."/>
            <person name="Horvathova L."/>
            <person name="Zubacova Z."/>
            <person name="Dolezal P."/>
            <person name="Malik S.B."/>
            <person name="Logsdon J.M. Jr."/>
            <person name="Henze K."/>
            <person name="Gupta A."/>
            <person name="Wang C.C."/>
            <person name="Dunne R.L."/>
            <person name="Upcroft J.A."/>
            <person name="Upcroft P."/>
            <person name="White O."/>
            <person name="Salzberg S.L."/>
            <person name="Tang P."/>
            <person name="Chiu C.-H."/>
            <person name="Lee Y.-S."/>
            <person name="Embley T.M."/>
            <person name="Coombs G.H."/>
            <person name="Mottram J.C."/>
            <person name="Tachezy J."/>
            <person name="Fraser-Liggett C.M."/>
            <person name="Johnson P.J."/>
        </authorList>
    </citation>
    <scope>NUCLEOTIDE SEQUENCE [LARGE SCALE GENOMIC DNA]</scope>
    <source>
        <strain evidence="1">G3</strain>
    </source>
</reference>